<feature type="transmembrane region" description="Helical" evidence="8">
    <location>
        <begin position="213"/>
        <end position="234"/>
    </location>
</feature>
<dbReference type="AlphaFoldDB" id="A0A096DCQ5"/>
<evidence type="ECO:0000256" key="6">
    <source>
        <dbReference type="ARBA" id="ARBA00022989"/>
    </source>
</evidence>
<dbReference type="Pfam" id="PF12832">
    <property type="entry name" value="MFS_1_like"/>
    <property type="match status" value="1"/>
</dbReference>
<feature type="transmembrane region" description="Helical" evidence="8">
    <location>
        <begin position="51"/>
        <end position="69"/>
    </location>
</feature>
<evidence type="ECO:0000256" key="7">
    <source>
        <dbReference type="ARBA" id="ARBA00023136"/>
    </source>
</evidence>
<feature type="transmembrane region" description="Helical" evidence="8">
    <location>
        <begin position="81"/>
        <end position="98"/>
    </location>
</feature>
<feature type="transmembrane region" description="Helical" evidence="8">
    <location>
        <begin position="284"/>
        <end position="310"/>
    </location>
</feature>
<accession>A0A096DCQ5</accession>
<name>A0A096DCQ5_FLAPL</name>
<evidence type="ECO:0000256" key="2">
    <source>
        <dbReference type="ARBA" id="ARBA00022448"/>
    </source>
</evidence>
<evidence type="ECO:0000256" key="4">
    <source>
        <dbReference type="ARBA" id="ARBA00022519"/>
    </source>
</evidence>
<evidence type="ECO:0000256" key="1">
    <source>
        <dbReference type="ARBA" id="ARBA00004429"/>
    </source>
</evidence>
<keyword evidence="6 8" id="KW-1133">Transmembrane helix</keyword>
<dbReference type="GO" id="GO:0015528">
    <property type="term" value="F:lactose:proton symporter activity"/>
    <property type="evidence" value="ECO:0007669"/>
    <property type="project" value="TreeGrafter"/>
</dbReference>
<feature type="transmembrane region" description="Helical" evidence="8">
    <location>
        <begin position="316"/>
        <end position="334"/>
    </location>
</feature>
<dbReference type="HOGENOM" id="CLU_013133_5_0_9"/>
<keyword evidence="7 8" id="KW-0472">Membrane</keyword>
<feature type="transmembrane region" description="Helical" evidence="8">
    <location>
        <begin position="110"/>
        <end position="130"/>
    </location>
</feature>
<dbReference type="RefSeq" id="WP_227127454.1">
    <property type="nucleotide sequence ID" value="NZ_KN174163.1"/>
</dbReference>
<feature type="transmembrane region" description="Helical" evidence="8">
    <location>
        <begin position="372"/>
        <end position="393"/>
    </location>
</feature>
<dbReference type="GO" id="GO:0005886">
    <property type="term" value="C:plasma membrane"/>
    <property type="evidence" value="ECO:0007669"/>
    <property type="project" value="UniProtKB-SubCell"/>
</dbReference>
<dbReference type="PANTHER" id="PTHR23522:SF10">
    <property type="entry name" value="3-PHENYLPROPIONIC ACID TRANSPORTER-RELATED"/>
    <property type="match status" value="1"/>
</dbReference>
<evidence type="ECO:0000256" key="8">
    <source>
        <dbReference type="SAM" id="Phobius"/>
    </source>
</evidence>
<sequence length="401" mass="42760">MTIQRQPSLRRLDWHYMAMQIGFWAMFASIVGYQTALLLDRGFSNGEAGLMTSVRCLAGIVCQPLLGGFADRHPEFPLKRIVSLSMLLSLGVSVWYWLAPGMGLGETALVWAVIGGLEVSSYPLMDAMAIQFINDGVPIRYSLGRGLGSLAYALTCVFLGFQVGRSGVESTLLTHVVLVAAEIALVATYPPYRGRPRARDAEGPKPQSALALLRSNPSFTLMLAGVLLSLTAVLPLSNFLVNVVTSRGGTDADLGLAMFVMGAFELPTAFLFPKLLRRFGSGRLLLISAVFGTLKAVALLCTFNYAGVLLAQPLQLLGYGLFTPASVYFVNESVPEADRVRGQTVMMVASNGMGGMLGGLLAGWTLDMGGANWMLAACIACGCAGAALCWAALRCPARRTV</sequence>
<keyword evidence="3" id="KW-1003">Cell membrane</keyword>
<feature type="transmembrane region" description="Helical" evidence="8">
    <location>
        <begin position="254"/>
        <end position="272"/>
    </location>
</feature>
<feature type="transmembrane region" description="Helical" evidence="8">
    <location>
        <begin position="173"/>
        <end position="192"/>
    </location>
</feature>
<feature type="transmembrane region" description="Helical" evidence="8">
    <location>
        <begin position="142"/>
        <end position="161"/>
    </location>
</feature>
<reference evidence="10 11" key="1">
    <citation type="submission" date="2011-08" db="EMBL/GenBank/DDBJ databases">
        <title>The Genome Sequence of Clostridium orbiscindens 1_3_50AFAA.</title>
        <authorList>
            <consortium name="The Broad Institute Genome Sequencing Platform"/>
            <person name="Earl A."/>
            <person name="Ward D."/>
            <person name="Feldgarden M."/>
            <person name="Gevers D."/>
            <person name="Daigneault M."/>
            <person name="Strauss J."/>
            <person name="Allen-Vercoe E."/>
            <person name="Young S.K."/>
            <person name="Zeng Q."/>
            <person name="Gargeya S."/>
            <person name="Fitzgerald M."/>
            <person name="Haas B."/>
            <person name="Abouelleil A."/>
            <person name="Alvarado L."/>
            <person name="Arachchi H.M."/>
            <person name="Berlin A."/>
            <person name="Brown A."/>
            <person name="Chapman S.B."/>
            <person name="Chen Z."/>
            <person name="Dunbar C."/>
            <person name="Freedman E."/>
            <person name="Gearin G."/>
            <person name="Gellesch M."/>
            <person name="Goldberg J."/>
            <person name="Griggs A."/>
            <person name="Gujja S."/>
            <person name="Heiman D."/>
            <person name="Howarth C."/>
            <person name="Larson L."/>
            <person name="Lui A."/>
            <person name="MacDonald P.J.P."/>
            <person name="Montmayeur A."/>
            <person name="Murphy C."/>
            <person name="Neiman D."/>
            <person name="Pearson M."/>
            <person name="Priest M."/>
            <person name="Roberts A."/>
            <person name="Saif S."/>
            <person name="Shea T."/>
            <person name="Shenoy N."/>
            <person name="Sisk P."/>
            <person name="Stolte C."/>
            <person name="Sykes S."/>
            <person name="Wortman J."/>
            <person name="Nusbaum C."/>
            <person name="Birren B."/>
        </authorList>
    </citation>
    <scope>NUCLEOTIDE SEQUENCE [LARGE SCALE GENOMIC DNA]</scope>
    <source>
        <strain evidence="10 11">1_3_50AFAA</strain>
    </source>
</reference>
<feature type="transmembrane region" description="Helical" evidence="8">
    <location>
        <begin position="21"/>
        <end position="39"/>
    </location>
</feature>
<dbReference type="PROSITE" id="PS50850">
    <property type="entry name" value="MFS"/>
    <property type="match status" value="1"/>
</dbReference>
<dbReference type="SUPFAM" id="SSF103473">
    <property type="entry name" value="MFS general substrate transporter"/>
    <property type="match status" value="1"/>
</dbReference>
<dbReference type="Proteomes" id="UP000029585">
    <property type="component" value="Unassembled WGS sequence"/>
</dbReference>
<keyword evidence="5 8" id="KW-0812">Transmembrane</keyword>
<evidence type="ECO:0000259" key="9">
    <source>
        <dbReference type="PROSITE" id="PS50850"/>
    </source>
</evidence>
<evidence type="ECO:0000256" key="3">
    <source>
        <dbReference type="ARBA" id="ARBA00022475"/>
    </source>
</evidence>
<keyword evidence="11" id="KW-1185">Reference proteome</keyword>
<evidence type="ECO:0000313" key="10">
    <source>
        <dbReference type="EMBL" id="KGF55269.1"/>
    </source>
</evidence>
<comment type="caution">
    <text evidence="10">The sequence shown here is derived from an EMBL/GenBank/DDBJ whole genome shotgun (WGS) entry which is preliminary data.</text>
</comment>
<dbReference type="EMBL" id="ADLO01000060">
    <property type="protein sequence ID" value="KGF55269.1"/>
    <property type="molecule type" value="Genomic_DNA"/>
</dbReference>
<feature type="domain" description="Major facilitator superfamily (MFS) profile" evidence="9">
    <location>
        <begin position="217"/>
        <end position="401"/>
    </location>
</feature>
<comment type="subcellular location">
    <subcellularLocation>
        <location evidence="1">Cell inner membrane</location>
        <topology evidence="1">Multi-pass membrane protein</topology>
    </subcellularLocation>
</comment>
<evidence type="ECO:0000256" key="5">
    <source>
        <dbReference type="ARBA" id="ARBA00022692"/>
    </source>
</evidence>
<dbReference type="eggNOG" id="COG2814">
    <property type="taxonomic scope" value="Bacteria"/>
</dbReference>
<dbReference type="PATRIC" id="fig|742738.3.peg.2156"/>
<dbReference type="InterPro" id="IPR036259">
    <property type="entry name" value="MFS_trans_sf"/>
</dbReference>
<gene>
    <name evidence="10" type="ORF">HMPREF9460_02105</name>
</gene>
<keyword evidence="4" id="KW-0997">Cell inner membrane</keyword>
<feature type="transmembrane region" description="Helical" evidence="8">
    <location>
        <begin position="346"/>
        <end position="366"/>
    </location>
</feature>
<dbReference type="GO" id="GO:0030395">
    <property type="term" value="F:lactose binding"/>
    <property type="evidence" value="ECO:0007669"/>
    <property type="project" value="TreeGrafter"/>
</dbReference>
<organism evidence="10 11">
    <name type="scientific">Flavonifractor plautii 1_3_50AFAA</name>
    <dbReference type="NCBI Taxonomy" id="742738"/>
    <lineage>
        <taxon>Bacteria</taxon>
        <taxon>Bacillati</taxon>
        <taxon>Bacillota</taxon>
        <taxon>Clostridia</taxon>
        <taxon>Eubacteriales</taxon>
        <taxon>Oscillospiraceae</taxon>
        <taxon>Flavonifractor</taxon>
    </lineage>
</organism>
<dbReference type="PANTHER" id="PTHR23522">
    <property type="entry name" value="BLL5896 PROTEIN"/>
    <property type="match status" value="1"/>
</dbReference>
<dbReference type="Gene3D" id="1.20.1250.20">
    <property type="entry name" value="MFS general substrate transporter like domains"/>
    <property type="match status" value="2"/>
</dbReference>
<keyword evidence="2" id="KW-0813">Transport</keyword>
<protein>
    <recommendedName>
        <fullName evidence="9">Major facilitator superfamily (MFS) profile domain-containing protein</fullName>
    </recommendedName>
</protein>
<dbReference type="InterPro" id="IPR024989">
    <property type="entry name" value="MFS_assoc_dom"/>
</dbReference>
<evidence type="ECO:0000313" key="11">
    <source>
        <dbReference type="Proteomes" id="UP000029585"/>
    </source>
</evidence>
<dbReference type="InterPro" id="IPR020846">
    <property type="entry name" value="MFS_dom"/>
</dbReference>
<proteinExistence type="predicted"/>